<evidence type="ECO:0000256" key="3">
    <source>
        <dbReference type="ARBA" id="ARBA00022989"/>
    </source>
</evidence>
<dbReference type="PANTHER" id="PTHR15407">
    <property type="entry name" value="FUKUTIN-RELATED"/>
    <property type="match status" value="1"/>
</dbReference>
<feature type="domain" description="LicD/FKTN/FKRP nucleotidyltransferase" evidence="6">
    <location>
        <begin position="358"/>
        <end position="562"/>
    </location>
</feature>
<dbReference type="GO" id="GO:0009100">
    <property type="term" value="P:glycoprotein metabolic process"/>
    <property type="evidence" value="ECO:0007669"/>
    <property type="project" value="UniProtKB-ARBA"/>
</dbReference>
<keyword evidence="8" id="KW-1185">Reference proteome</keyword>
<evidence type="ECO:0000313" key="7">
    <source>
        <dbReference type="EMBL" id="WPK24025.1"/>
    </source>
</evidence>
<protein>
    <recommendedName>
        <fullName evidence="6">LicD/FKTN/FKRP nucleotidyltransferase domain-containing protein</fullName>
    </recommendedName>
</protein>
<organism evidence="7 8">
    <name type="scientific">Australozyma saopauloensis</name>
    <dbReference type="NCBI Taxonomy" id="291208"/>
    <lineage>
        <taxon>Eukaryota</taxon>
        <taxon>Fungi</taxon>
        <taxon>Dikarya</taxon>
        <taxon>Ascomycota</taxon>
        <taxon>Saccharomycotina</taxon>
        <taxon>Pichiomycetes</taxon>
        <taxon>Metschnikowiaceae</taxon>
        <taxon>Australozyma</taxon>
    </lineage>
</organism>
<sequence length="649" mass="75035">MLSHCSSNAKVSFRSLITFICLLYPAFLGFVSFVKVKDVSQHQYSNTEIRVFLHKMHPKLDESLIPWPIMSFKSTLTLAFQKQSTEFDPRLIPALWLSFITKSLSDKGELPSLPFEWDTLLDLRSVLHQSKIDGASYPRSNEIAMQQNLLIADISVGVPIEKPLSVSERAYVAASYLLYLNSFQPSQINLIGIGEDQWSCLLALDSLFNKSRYPKTSLIHLANLFLEGSPAAEYLSSRLIQSNFNMEARNHLQNSSKNNLSHLMSDSSYSFDLLSDDFRFPHERNPQNLRNLHGNDKALFKNTESCMNNTSKYFNEAHLIGSHNGFHYDWRFFKTDTYSTSERQFVLHRTSRAWFKFCKQHSLKTWLAHGSLLGWYWNGLSFPWDEDIDVQMPALSFYNLARKFNQTLVVDFAGGEEYLVVRLYFIDVSPHFMNRADIAGSNVIDARFIDVETGMYVDITALSLTCELELDFLTDIEKLHSLVDPKYSEVCSSALHRDTMLRIYHEDLHRREHRAVADKKLVNCKNNHFYHLEALSPLQETSFEGALALVPRDFMPILRAEYPKGMLFKHFNNWSFRPFLGVWVPDKTCRGDHYGSKCKDEETLLEVEYTKDLRRERGDQDSIKLASGRVDPFLVARNARLYELERSTF</sequence>
<evidence type="ECO:0000259" key="6">
    <source>
        <dbReference type="Pfam" id="PF04991"/>
    </source>
</evidence>
<dbReference type="GeneID" id="88172345"/>
<dbReference type="AlphaFoldDB" id="A0AAX4H624"/>
<evidence type="ECO:0000313" key="8">
    <source>
        <dbReference type="Proteomes" id="UP001338582"/>
    </source>
</evidence>
<dbReference type="InterPro" id="IPR007074">
    <property type="entry name" value="LicD/FKTN/FKRP_NTP_transf"/>
</dbReference>
<evidence type="ECO:0000256" key="5">
    <source>
        <dbReference type="SAM" id="Phobius"/>
    </source>
</evidence>
<dbReference type="PANTHER" id="PTHR15407:SF28">
    <property type="entry name" value="RIBITOL-5-PHOSPHATE TRANSFERASE FKTN"/>
    <property type="match status" value="1"/>
</dbReference>
<dbReference type="EMBL" id="CP138895">
    <property type="protein sequence ID" value="WPK24025.1"/>
    <property type="molecule type" value="Genomic_DNA"/>
</dbReference>
<keyword evidence="4 5" id="KW-0472">Membrane</keyword>
<evidence type="ECO:0000256" key="2">
    <source>
        <dbReference type="ARBA" id="ARBA00022692"/>
    </source>
</evidence>
<gene>
    <name evidence="7" type="ORF">PUMCH_001279</name>
</gene>
<dbReference type="GO" id="GO:0016020">
    <property type="term" value="C:membrane"/>
    <property type="evidence" value="ECO:0007669"/>
    <property type="project" value="UniProtKB-SubCell"/>
</dbReference>
<name>A0AAX4H624_9ASCO</name>
<proteinExistence type="predicted"/>
<accession>A0AAX4H624</accession>
<feature type="transmembrane region" description="Helical" evidence="5">
    <location>
        <begin position="12"/>
        <end position="34"/>
    </location>
</feature>
<dbReference type="InterPro" id="IPR009644">
    <property type="entry name" value="FKTN/MNN4/W02B3.4-1"/>
</dbReference>
<dbReference type="RefSeq" id="XP_062876409.1">
    <property type="nucleotide sequence ID" value="XM_063020339.1"/>
</dbReference>
<keyword evidence="2 5" id="KW-0812">Transmembrane</keyword>
<reference evidence="7 8" key="1">
    <citation type="submission" date="2023-10" db="EMBL/GenBank/DDBJ databases">
        <title>Draft Genome Sequence of Candida saopaulonensis from a very Premature Infant with Sepsis.</title>
        <authorList>
            <person name="Ning Y."/>
            <person name="Dai R."/>
            <person name="Xiao M."/>
            <person name="Xu Y."/>
            <person name="Yan Q."/>
            <person name="Zhang L."/>
        </authorList>
    </citation>
    <scope>NUCLEOTIDE SEQUENCE [LARGE SCALE GENOMIC DNA]</scope>
    <source>
        <strain evidence="7 8">19XY460</strain>
    </source>
</reference>
<evidence type="ECO:0000256" key="4">
    <source>
        <dbReference type="ARBA" id="ARBA00023136"/>
    </source>
</evidence>
<dbReference type="KEGG" id="asau:88172345"/>
<dbReference type="Pfam" id="PF04991">
    <property type="entry name" value="LicD"/>
    <property type="match status" value="1"/>
</dbReference>
<comment type="subcellular location">
    <subcellularLocation>
        <location evidence="1">Membrane</location>
        <topology evidence="1">Single-pass membrane protein</topology>
    </subcellularLocation>
</comment>
<keyword evidence="3 5" id="KW-1133">Transmembrane helix</keyword>
<evidence type="ECO:0000256" key="1">
    <source>
        <dbReference type="ARBA" id="ARBA00004167"/>
    </source>
</evidence>
<dbReference type="Proteomes" id="UP001338582">
    <property type="component" value="Chromosome 2"/>
</dbReference>